<accession>A0A4R1BFK6</accession>
<dbReference type="RefSeq" id="WP_132692146.1">
    <property type="nucleotide sequence ID" value="NZ_SKBU01000020.1"/>
</dbReference>
<comment type="caution">
    <text evidence="1">The sequence shown here is derived from an EMBL/GenBank/DDBJ whole genome shotgun (WGS) entry which is preliminary data.</text>
</comment>
<gene>
    <name evidence="1" type="ORF">E0L93_11760</name>
</gene>
<proteinExistence type="predicted"/>
<name>A0A4R1BFK6_9ACTN</name>
<sequence length="154" mass="16344">MSTPTVGIFVDYESPLARAVAGDIWAGLSRQVLSTGRTRASARWESLREPPGPHATGGLLACVFAIGQDRPDAVDAIEASGISGPESPRIYGVVVAVPARPSPLSGALLYQGVERLTRGGVRARAVEPALLHAVSAECERYARRLFERVEHSGK</sequence>
<keyword evidence="2" id="KW-1185">Reference proteome</keyword>
<protein>
    <submittedName>
        <fullName evidence="1">Uncharacterized protein</fullName>
    </submittedName>
</protein>
<evidence type="ECO:0000313" key="1">
    <source>
        <dbReference type="EMBL" id="TCJ15923.1"/>
    </source>
</evidence>
<dbReference type="Proteomes" id="UP000295244">
    <property type="component" value="Unassembled WGS sequence"/>
</dbReference>
<dbReference type="OrthoDB" id="5243459at2"/>
<dbReference type="EMBL" id="SKBU01000020">
    <property type="protein sequence ID" value="TCJ15923.1"/>
    <property type="molecule type" value="Genomic_DNA"/>
</dbReference>
<dbReference type="AlphaFoldDB" id="A0A4R1BFK6"/>
<reference evidence="1 2" key="1">
    <citation type="submission" date="2019-03" db="EMBL/GenBank/DDBJ databases">
        <title>Whole genome sequence of a novel Rubrobacter taiwanensis strain, isolated from Yellowstone National Park.</title>
        <authorList>
            <person name="Freed S."/>
            <person name="Ramaley R.F."/>
            <person name="Kyndt J.A."/>
        </authorList>
    </citation>
    <scope>NUCLEOTIDE SEQUENCE [LARGE SCALE GENOMIC DNA]</scope>
    <source>
        <strain evidence="1 2">Yellowstone</strain>
    </source>
</reference>
<evidence type="ECO:0000313" key="2">
    <source>
        <dbReference type="Proteomes" id="UP000295244"/>
    </source>
</evidence>
<organism evidence="1 2">
    <name type="scientific">Rubrobacter taiwanensis</name>
    <dbReference type="NCBI Taxonomy" id="185139"/>
    <lineage>
        <taxon>Bacteria</taxon>
        <taxon>Bacillati</taxon>
        <taxon>Actinomycetota</taxon>
        <taxon>Rubrobacteria</taxon>
        <taxon>Rubrobacterales</taxon>
        <taxon>Rubrobacteraceae</taxon>
        <taxon>Rubrobacter</taxon>
    </lineage>
</organism>